<comment type="caution">
    <text evidence="1">The sequence shown here is derived from an EMBL/GenBank/DDBJ whole genome shotgun (WGS) entry which is preliminary data.</text>
</comment>
<dbReference type="EMBL" id="JACHDO010000001">
    <property type="protein sequence ID" value="MBB5492153.1"/>
    <property type="molecule type" value="Genomic_DNA"/>
</dbReference>
<evidence type="ECO:0000313" key="2">
    <source>
        <dbReference type="Proteomes" id="UP000579647"/>
    </source>
</evidence>
<keyword evidence="2" id="KW-1185">Reference proteome</keyword>
<reference evidence="1 2" key="1">
    <citation type="submission" date="2020-08" db="EMBL/GenBank/DDBJ databases">
        <title>Sequencing the genomes of 1000 actinobacteria strains.</title>
        <authorList>
            <person name="Klenk H.-P."/>
        </authorList>
    </citation>
    <scope>NUCLEOTIDE SEQUENCE [LARGE SCALE GENOMIC DNA]</scope>
    <source>
        <strain evidence="1 2">DSM 44598</strain>
    </source>
</reference>
<dbReference type="RefSeq" id="WP_344076584.1">
    <property type="nucleotide sequence ID" value="NZ_BAAAKM010000076.1"/>
</dbReference>
<dbReference type="Proteomes" id="UP000579647">
    <property type="component" value="Unassembled WGS sequence"/>
</dbReference>
<sequence>MLSENRHGALCGAARSFVALRSARALWHELDAALRAGAPLPEPWQRKR</sequence>
<name>A0A840W9V0_9ACTN</name>
<proteinExistence type="predicted"/>
<dbReference type="AlphaFoldDB" id="A0A840W9V0"/>
<evidence type="ECO:0000313" key="1">
    <source>
        <dbReference type="EMBL" id="MBB5492153.1"/>
    </source>
</evidence>
<organism evidence="1 2">
    <name type="scientific">Nocardiopsis metallicus</name>
    <dbReference type="NCBI Taxonomy" id="179819"/>
    <lineage>
        <taxon>Bacteria</taxon>
        <taxon>Bacillati</taxon>
        <taxon>Actinomycetota</taxon>
        <taxon>Actinomycetes</taxon>
        <taxon>Streptosporangiales</taxon>
        <taxon>Nocardiopsidaceae</taxon>
        <taxon>Nocardiopsis</taxon>
    </lineage>
</organism>
<gene>
    <name evidence="1" type="ORF">HNR07_003290</name>
</gene>
<accession>A0A840W9V0</accession>
<protein>
    <submittedName>
        <fullName evidence="1">Uncharacterized protein</fullName>
    </submittedName>
</protein>